<evidence type="ECO:0000313" key="2">
    <source>
        <dbReference type="Proteomes" id="UP000703269"/>
    </source>
</evidence>
<keyword evidence="2" id="KW-1185">Reference proteome</keyword>
<dbReference type="OrthoDB" id="10519191at2759"/>
<sequence length="102" mass="11760">MQQALVGAAVLAVLGLKASYPLVRVYWLENPEKTFAEIRDILQEIEDDLSRLEKQVITRILELSGTAGKGLGYRGVKELKREWHEYVVQCTHRDMMWILCMP</sequence>
<accession>A0A9P3LFE6</accession>
<dbReference type="Proteomes" id="UP000703269">
    <property type="component" value="Unassembled WGS sequence"/>
</dbReference>
<name>A0A9P3LFE6_9APHY</name>
<protein>
    <submittedName>
        <fullName evidence="1">Uncharacterized protein</fullName>
    </submittedName>
</protein>
<dbReference type="AlphaFoldDB" id="A0A9P3LFE6"/>
<gene>
    <name evidence="1" type="ORF">PsYK624_086990</name>
</gene>
<proteinExistence type="predicted"/>
<evidence type="ECO:0000313" key="1">
    <source>
        <dbReference type="EMBL" id="GJE92544.1"/>
    </source>
</evidence>
<reference evidence="1 2" key="1">
    <citation type="submission" date="2021-08" db="EMBL/GenBank/DDBJ databases">
        <title>Draft Genome Sequence of Phanerochaete sordida strain YK-624.</title>
        <authorList>
            <person name="Mori T."/>
            <person name="Dohra H."/>
            <person name="Suzuki T."/>
            <person name="Kawagishi H."/>
            <person name="Hirai H."/>
        </authorList>
    </citation>
    <scope>NUCLEOTIDE SEQUENCE [LARGE SCALE GENOMIC DNA]</scope>
    <source>
        <strain evidence="1 2">YK-624</strain>
    </source>
</reference>
<organism evidence="1 2">
    <name type="scientific">Phanerochaete sordida</name>
    <dbReference type="NCBI Taxonomy" id="48140"/>
    <lineage>
        <taxon>Eukaryota</taxon>
        <taxon>Fungi</taxon>
        <taxon>Dikarya</taxon>
        <taxon>Basidiomycota</taxon>
        <taxon>Agaricomycotina</taxon>
        <taxon>Agaricomycetes</taxon>
        <taxon>Polyporales</taxon>
        <taxon>Phanerochaetaceae</taxon>
        <taxon>Phanerochaete</taxon>
    </lineage>
</organism>
<dbReference type="EMBL" id="BPQB01000027">
    <property type="protein sequence ID" value="GJE92544.1"/>
    <property type="molecule type" value="Genomic_DNA"/>
</dbReference>
<comment type="caution">
    <text evidence="1">The sequence shown here is derived from an EMBL/GenBank/DDBJ whole genome shotgun (WGS) entry which is preliminary data.</text>
</comment>